<sequence length="353" mass="40717">MSFLTDEEINALSIKRMIFHVVGGELEIPVLLSEISPPAHVDFFLERIKSALSGNMFHFKKLSNTERILRLIRDHADTDTTCFTEQSTLLASDFQSHHHTKNASMGVFFLFELHTLSDEKLYALIKYDNEDVVRYVLDAEGDEFQVPKLERFRESFVKKAEAMQKIALVRLNEGFAGGLVVVRDRSKRTNISVYFERFLQVKRVNDPTDLSDKLVTVLKDVYKKHRNLLPEEIKRSGVNKIYETLRHGEQDFNTDEALPLLTQIFGPLEEDHALVKYFFRKIKDLGISGESFRIIPDNIQKPRKRKLETLEDVIVIYDEDNAPIVETMEDGRKRIVIVTAGLVTDDIDTGKNR</sequence>
<dbReference type="OrthoDB" id="9178145at2"/>
<evidence type="ECO:0008006" key="3">
    <source>
        <dbReference type="Google" id="ProtNLM"/>
    </source>
</evidence>
<dbReference type="AlphaFoldDB" id="A0A1C6Z5V2"/>
<dbReference type="Proteomes" id="UP000094844">
    <property type="component" value="Unassembled WGS sequence"/>
</dbReference>
<dbReference type="GO" id="GO:0009295">
    <property type="term" value="C:nucleoid"/>
    <property type="evidence" value="ECO:0007669"/>
    <property type="project" value="InterPro"/>
</dbReference>
<dbReference type="Pfam" id="PF04245">
    <property type="entry name" value="NA37"/>
    <property type="match status" value="1"/>
</dbReference>
<organism evidence="1 2">
    <name type="scientific">Hafnia alvei</name>
    <dbReference type="NCBI Taxonomy" id="569"/>
    <lineage>
        <taxon>Bacteria</taxon>
        <taxon>Pseudomonadati</taxon>
        <taxon>Pseudomonadota</taxon>
        <taxon>Gammaproteobacteria</taxon>
        <taxon>Enterobacterales</taxon>
        <taxon>Hafniaceae</taxon>
        <taxon>Hafnia</taxon>
    </lineage>
</organism>
<evidence type="ECO:0000313" key="2">
    <source>
        <dbReference type="Proteomes" id="UP000094844"/>
    </source>
</evidence>
<dbReference type="EMBL" id="FMIQ01000073">
    <property type="protein sequence ID" value="SCM54493.1"/>
    <property type="molecule type" value="Genomic_DNA"/>
</dbReference>
<protein>
    <recommendedName>
        <fullName evidence="3">Nucleoid-associated protein</fullName>
    </recommendedName>
</protein>
<reference evidence="1 2" key="1">
    <citation type="submission" date="2016-09" db="EMBL/GenBank/DDBJ databases">
        <authorList>
            <person name="Capua I."/>
            <person name="De Benedictis P."/>
            <person name="Joannis T."/>
            <person name="Lombin L.H."/>
            <person name="Cattoli G."/>
        </authorList>
    </citation>
    <scope>NUCLEOTIDE SEQUENCE [LARGE SCALE GENOMIC DNA]</scope>
    <source>
        <strain evidence="1 2">GB001</strain>
    </source>
</reference>
<dbReference type="InterPro" id="IPR007358">
    <property type="entry name" value="Nucleoid_associated_NdpA"/>
</dbReference>
<accession>A0A1C6Z5V2</accession>
<name>A0A1C6Z5V2_HAFAL</name>
<dbReference type="RefSeq" id="WP_072310154.1">
    <property type="nucleotide sequence ID" value="NZ_FMIQ01000073.1"/>
</dbReference>
<proteinExistence type="predicted"/>
<gene>
    <name evidence="1" type="ORF">BN1044_04000</name>
</gene>
<evidence type="ECO:0000313" key="1">
    <source>
        <dbReference type="EMBL" id="SCM54493.1"/>
    </source>
</evidence>